<evidence type="ECO:0000313" key="1">
    <source>
        <dbReference type="EMBL" id="AOV17239.1"/>
    </source>
</evidence>
<protein>
    <submittedName>
        <fullName evidence="1">CopG family transcriptional regulator</fullName>
    </submittedName>
</protein>
<organism evidence="1 2">
    <name type="scientific">Acidihalobacter aeolianus</name>
    <dbReference type="NCBI Taxonomy" id="2792603"/>
    <lineage>
        <taxon>Bacteria</taxon>
        <taxon>Pseudomonadati</taxon>
        <taxon>Pseudomonadota</taxon>
        <taxon>Gammaproteobacteria</taxon>
        <taxon>Chromatiales</taxon>
        <taxon>Ectothiorhodospiraceae</taxon>
        <taxon>Acidihalobacter</taxon>
    </lineage>
</organism>
<dbReference type="EMBL" id="CP017448">
    <property type="protein sequence ID" value="AOV17239.1"/>
    <property type="molecule type" value="Genomic_DNA"/>
</dbReference>
<accession>A0A1D8K8D7</accession>
<gene>
    <name evidence="1" type="ORF">BJI67_09335</name>
</gene>
<name>A0A1D8K8D7_9GAMM</name>
<dbReference type="AlphaFoldDB" id="A0A1D8K8D7"/>
<proteinExistence type="predicted"/>
<evidence type="ECO:0000313" key="2">
    <source>
        <dbReference type="Proteomes" id="UP000095342"/>
    </source>
</evidence>
<dbReference type="Proteomes" id="UP000095342">
    <property type="component" value="Chromosome"/>
</dbReference>
<sequence length="93" mass="10634">MYQDPQGECRTAHCIVQAAKLTGTTTHSLILEAIAEKADQVERRADFDAMAEQRYADIVESGETVSWDEMRTYLERRIVGEKPPRPRARKLAR</sequence>
<keyword evidence="2" id="KW-1185">Reference proteome</keyword>
<reference evidence="1 2" key="1">
    <citation type="submission" date="2016-09" db="EMBL/GenBank/DDBJ databases">
        <title>Acidihalobacter prosperus V6 (DSM14174).</title>
        <authorList>
            <person name="Khaleque H.N."/>
            <person name="Ramsay J.P."/>
            <person name="Murphy R.J.T."/>
            <person name="Kaksonen A.H."/>
            <person name="Boxall N.J."/>
            <person name="Watkin E.L.J."/>
        </authorList>
    </citation>
    <scope>NUCLEOTIDE SEQUENCE [LARGE SCALE GENOMIC DNA]</scope>
    <source>
        <strain evidence="1 2">V6</strain>
    </source>
</reference>
<dbReference type="KEGG" id="aaeo:BJI67_09335"/>